<dbReference type="CDD" id="cd00037">
    <property type="entry name" value="CLECT"/>
    <property type="match status" value="1"/>
</dbReference>
<evidence type="ECO:0000259" key="2">
    <source>
        <dbReference type="PROSITE" id="PS50041"/>
    </source>
</evidence>
<dbReference type="InterPro" id="IPR050111">
    <property type="entry name" value="C-type_lectin/snaclec_domain"/>
</dbReference>
<name>A0AB39ZAY0_DROSZ</name>
<dbReference type="Pfam" id="PF00059">
    <property type="entry name" value="Lectin_C"/>
    <property type="match status" value="1"/>
</dbReference>
<dbReference type="AlphaFoldDB" id="A0AB39ZAY0"/>
<dbReference type="InterPro" id="IPR001304">
    <property type="entry name" value="C-type_lectin-like"/>
</dbReference>
<reference evidence="4" key="1">
    <citation type="submission" date="2025-08" db="UniProtKB">
        <authorList>
            <consortium name="RefSeq"/>
        </authorList>
    </citation>
    <scope>IDENTIFICATION</scope>
</reference>
<sequence length="206" mass="22666">MYAYRIFLACAIFASHLVNGSVIPDLATSGHPVLSRYQMDQLGGICFKALNMMLDQTQGEVEVGSSYMTTETYKTTEKDIPPNFKRIGTKFYYIEHKKQLNWFAAANACIKMGGTLASINSKEELTAIAAEISNSNNYWTGINDLADEGVYKSLASGTAAPFMEWHSGYPVSTKTDKSVALSSGKMFNDDPSAARYFICQAAKDNQ</sequence>
<dbReference type="InterPro" id="IPR016187">
    <property type="entry name" value="CTDL_fold"/>
</dbReference>
<proteinExistence type="predicted"/>
<feature type="signal peptide" evidence="1">
    <location>
        <begin position="1"/>
        <end position="20"/>
    </location>
</feature>
<keyword evidence="3" id="KW-1185">Reference proteome</keyword>
<dbReference type="SMART" id="SM00034">
    <property type="entry name" value="CLECT"/>
    <property type="match status" value="1"/>
</dbReference>
<dbReference type="InterPro" id="IPR016186">
    <property type="entry name" value="C-type_lectin-like/link_sf"/>
</dbReference>
<dbReference type="RefSeq" id="XP_016931783.2">
    <property type="nucleotide sequence ID" value="XM_017076294.4"/>
</dbReference>
<dbReference type="SUPFAM" id="SSF56436">
    <property type="entry name" value="C-type lectin-like"/>
    <property type="match status" value="1"/>
</dbReference>
<feature type="chain" id="PRO_5047315216" evidence="1">
    <location>
        <begin position="21"/>
        <end position="206"/>
    </location>
</feature>
<evidence type="ECO:0000313" key="3">
    <source>
        <dbReference type="Proteomes" id="UP001652628"/>
    </source>
</evidence>
<gene>
    <name evidence="4" type="primary">LOC108011198</name>
</gene>
<evidence type="ECO:0000256" key="1">
    <source>
        <dbReference type="SAM" id="SignalP"/>
    </source>
</evidence>
<dbReference type="PANTHER" id="PTHR22803">
    <property type="entry name" value="MANNOSE, PHOSPHOLIPASE, LECTIN RECEPTOR RELATED"/>
    <property type="match status" value="1"/>
</dbReference>
<dbReference type="GeneID" id="108011198"/>
<organism evidence="3 4">
    <name type="scientific">Drosophila suzukii</name>
    <name type="common">Spotted-wing drosophila fruit fly</name>
    <dbReference type="NCBI Taxonomy" id="28584"/>
    <lineage>
        <taxon>Eukaryota</taxon>
        <taxon>Metazoa</taxon>
        <taxon>Ecdysozoa</taxon>
        <taxon>Arthropoda</taxon>
        <taxon>Hexapoda</taxon>
        <taxon>Insecta</taxon>
        <taxon>Pterygota</taxon>
        <taxon>Neoptera</taxon>
        <taxon>Endopterygota</taxon>
        <taxon>Diptera</taxon>
        <taxon>Brachycera</taxon>
        <taxon>Muscomorpha</taxon>
        <taxon>Ephydroidea</taxon>
        <taxon>Drosophilidae</taxon>
        <taxon>Drosophila</taxon>
        <taxon>Sophophora</taxon>
    </lineage>
</organism>
<evidence type="ECO:0000313" key="4">
    <source>
        <dbReference type="RefSeq" id="XP_016931783.2"/>
    </source>
</evidence>
<keyword evidence="1" id="KW-0732">Signal</keyword>
<dbReference type="Proteomes" id="UP001652628">
    <property type="component" value="Chromosome 2L"/>
</dbReference>
<protein>
    <submittedName>
        <fullName evidence="4">C-type lectin 37Db-like</fullName>
    </submittedName>
</protein>
<dbReference type="PROSITE" id="PS50041">
    <property type="entry name" value="C_TYPE_LECTIN_2"/>
    <property type="match status" value="1"/>
</dbReference>
<feature type="domain" description="C-type lectin" evidence="2">
    <location>
        <begin position="87"/>
        <end position="200"/>
    </location>
</feature>
<dbReference type="Gene3D" id="3.10.100.10">
    <property type="entry name" value="Mannose-Binding Protein A, subunit A"/>
    <property type="match status" value="1"/>
</dbReference>
<accession>A0AB39ZAY0</accession>